<dbReference type="Proteomes" id="UP000095743">
    <property type="component" value="Chromosome"/>
</dbReference>
<reference evidence="1 2" key="1">
    <citation type="submission" date="2016-09" db="EMBL/GenBank/DDBJ databases">
        <title>Genomic analysis reveals versatility of anaerobic energy metabolism of Geosporobacter ferrireducens IRF9 of phylum Firmicutes.</title>
        <authorList>
            <person name="Kim S.-J."/>
        </authorList>
    </citation>
    <scope>NUCLEOTIDE SEQUENCE [LARGE SCALE GENOMIC DNA]</scope>
    <source>
        <strain evidence="1 2">IRF9</strain>
    </source>
</reference>
<evidence type="ECO:0000313" key="1">
    <source>
        <dbReference type="EMBL" id="AOT73193.1"/>
    </source>
</evidence>
<dbReference type="AlphaFoldDB" id="A0A1D8GQQ6"/>
<proteinExistence type="predicted"/>
<sequence>MLAVANDIDGTAYQDFIEIHRFLNTTQHTTMGYGLGLDISDSFWMYNVNNKKGYIDANNTLSWQEQISYFKGGDWNTPYFSKEIKHFINAGWIDSIHSFGDFSRNNYKDIQFKREHAVKAVEELEKEDIKIKVWINHGNAANVQNFGGRYKSTEYQQGDVPNTAGYHTDLTIPYGIEFLWDSKGDNKIGHNSMIFPVTLKDGQKIWGFKRYTHKIKDDKYLWQWDIYNLHNQLSKEHLDKIVDQNWYSIIANHMGNSIDDRTLPYSAIEAFTRLKKYQDEGKILVARTSRLLEYNRCHQFIEYEAFQADTDIDIYIKGINDPQRGFFVPIIDQIRGITFYTGTADNVKIYINTTEIPQEEIQINYKDGVPISAGITWHKPDSTDYSQNIFSE</sequence>
<organism evidence="1 2">
    <name type="scientific">Geosporobacter ferrireducens</name>
    <dbReference type="NCBI Taxonomy" id="1424294"/>
    <lineage>
        <taxon>Bacteria</taxon>
        <taxon>Bacillati</taxon>
        <taxon>Bacillota</taxon>
        <taxon>Clostridia</taxon>
        <taxon>Peptostreptococcales</taxon>
        <taxon>Thermotaleaceae</taxon>
        <taxon>Geosporobacter</taxon>
    </lineage>
</organism>
<accession>A0A1D8GQQ6</accession>
<evidence type="ECO:0000313" key="2">
    <source>
        <dbReference type="Proteomes" id="UP000095743"/>
    </source>
</evidence>
<dbReference type="KEGG" id="gfe:Gferi_17815"/>
<name>A0A1D8GQQ6_9FIRM</name>
<keyword evidence="2" id="KW-1185">Reference proteome</keyword>
<dbReference type="STRING" id="1424294.Gferi_17815"/>
<protein>
    <submittedName>
        <fullName evidence="1">Uncharacterized protein</fullName>
    </submittedName>
</protein>
<gene>
    <name evidence="1" type="ORF">Gferi_17815</name>
</gene>
<dbReference type="EMBL" id="CP017269">
    <property type="protein sequence ID" value="AOT73193.1"/>
    <property type="molecule type" value="Genomic_DNA"/>
</dbReference>